<feature type="domain" description="DUF6597" evidence="1">
    <location>
        <begin position="8"/>
        <end position="111"/>
    </location>
</feature>
<dbReference type="Proteomes" id="UP000589292">
    <property type="component" value="Unassembled WGS sequence"/>
</dbReference>
<dbReference type="AlphaFoldDB" id="A0A7V8RCX9"/>
<dbReference type="RefSeq" id="WP_181267098.1">
    <property type="nucleotide sequence ID" value="NZ_VDES01000002.1"/>
</dbReference>
<protein>
    <recommendedName>
        <fullName evidence="1">DUF6597 domain-containing protein</fullName>
    </recommendedName>
</protein>
<dbReference type="EMBL" id="VDES01000002">
    <property type="protein sequence ID" value="MBA1374172.1"/>
    <property type="molecule type" value="Genomic_DNA"/>
</dbReference>
<evidence type="ECO:0000313" key="2">
    <source>
        <dbReference type="EMBL" id="MBA1374172.1"/>
    </source>
</evidence>
<evidence type="ECO:0000313" key="3">
    <source>
        <dbReference type="Proteomes" id="UP000589292"/>
    </source>
</evidence>
<comment type="caution">
    <text evidence="2">The sequence shown here is derived from an EMBL/GenBank/DDBJ whole genome shotgun (WGS) entry which is preliminary data.</text>
</comment>
<sequence length="212" mass="23412">MPHLEYALPSEPLREFVSVYYRLTCPEPLVVDGERAAIAQLRMATGGRVTLHMPDGSSTVCTGAVLVGPTTAAVRFEIEGPFHMFGMGITAAGWGAFTHANAADFVDKVVPAATVFPRIEERMALLRTLDTLPQMTAAADEIIQGFVDQVSPEMVEFTRMVDAWLASSVSPMVTDLHAQSDLSERQLTRRVKQLYGMPPKYLSRKYRAPRVR</sequence>
<reference evidence="2 3" key="1">
    <citation type="journal article" date="1994" name="Int. J. Syst. Bacteriol.">
        <title>Phylogenetic positions of novel aerobic, bacteriochlorophyll a-containing bacteria and description of Roseococcus thiosulfatophilus gen. nov., sp. nov., Erythromicrobium ramosum gen. nov., sp. nov., and Erythrobacter litoralis sp. nov.</title>
        <authorList>
            <person name="Yurkov V."/>
            <person name="Stackebrandt E."/>
            <person name="Holmes A."/>
            <person name="Fuerst J.A."/>
            <person name="Hugenholtz P."/>
            <person name="Golecki J."/>
            <person name="Gad'on N."/>
            <person name="Gorlenko V.M."/>
            <person name="Kompantseva E.I."/>
            <person name="Drews G."/>
        </authorList>
    </citation>
    <scope>NUCLEOTIDE SEQUENCE [LARGE SCALE GENOMIC DNA]</scope>
    <source>
        <strain evidence="2 3">KR-99</strain>
    </source>
</reference>
<proteinExistence type="predicted"/>
<name>A0A7V8RCX9_9SPHN</name>
<organism evidence="2 3">
    <name type="scientific">Sphingomonas ursincola</name>
    <dbReference type="NCBI Taxonomy" id="56361"/>
    <lineage>
        <taxon>Bacteria</taxon>
        <taxon>Pseudomonadati</taxon>
        <taxon>Pseudomonadota</taxon>
        <taxon>Alphaproteobacteria</taxon>
        <taxon>Sphingomonadales</taxon>
        <taxon>Sphingomonadaceae</taxon>
        <taxon>Sphingomonas</taxon>
    </lineage>
</organism>
<evidence type="ECO:0000259" key="1">
    <source>
        <dbReference type="Pfam" id="PF20240"/>
    </source>
</evidence>
<keyword evidence="3" id="KW-1185">Reference proteome</keyword>
<dbReference type="Pfam" id="PF20240">
    <property type="entry name" value="DUF6597"/>
    <property type="match status" value="1"/>
</dbReference>
<dbReference type="InterPro" id="IPR046532">
    <property type="entry name" value="DUF6597"/>
</dbReference>
<gene>
    <name evidence="2" type="ORF">FG486_07465</name>
</gene>
<accession>A0A7V8RCX9</accession>